<proteinExistence type="predicted"/>
<dbReference type="Gene3D" id="3.40.50.300">
    <property type="entry name" value="P-loop containing nucleotide triphosphate hydrolases"/>
    <property type="match status" value="1"/>
</dbReference>
<evidence type="ECO:0000313" key="2">
    <source>
        <dbReference type="EMBL" id="SVE05460.1"/>
    </source>
</evidence>
<dbReference type="GO" id="GO:0005525">
    <property type="term" value="F:GTP binding"/>
    <property type="evidence" value="ECO:0007669"/>
    <property type="project" value="InterPro"/>
</dbReference>
<dbReference type="InterPro" id="IPR027417">
    <property type="entry name" value="P-loop_NTPase"/>
</dbReference>
<sequence length="45" mass="4611">MTNSIPTGPRNIAIIGPYLSGKTTLLEGLLHACGATNRKGSVTEG</sequence>
<dbReference type="EMBL" id="UINC01191025">
    <property type="protein sequence ID" value="SVE05460.1"/>
    <property type="molecule type" value="Genomic_DNA"/>
</dbReference>
<dbReference type="GO" id="GO:0003924">
    <property type="term" value="F:GTPase activity"/>
    <property type="evidence" value="ECO:0007669"/>
    <property type="project" value="InterPro"/>
</dbReference>
<dbReference type="Pfam" id="PF00009">
    <property type="entry name" value="GTP_EFTU"/>
    <property type="match status" value="1"/>
</dbReference>
<reference evidence="2" key="1">
    <citation type="submission" date="2018-05" db="EMBL/GenBank/DDBJ databases">
        <authorList>
            <person name="Lanie J.A."/>
            <person name="Ng W.-L."/>
            <person name="Kazmierczak K.M."/>
            <person name="Andrzejewski T.M."/>
            <person name="Davidsen T.M."/>
            <person name="Wayne K.J."/>
            <person name="Tettelin H."/>
            <person name="Glass J.I."/>
            <person name="Rusch D."/>
            <person name="Podicherti R."/>
            <person name="Tsui H.-C.T."/>
            <person name="Winkler M.E."/>
        </authorList>
    </citation>
    <scope>NUCLEOTIDE SEQUENCE</scope>
</reference>
<gene>
    <name evidence="2" type="ORF">METZ01_LOCUS458314</name>
</gene>
<organism evidence="2">
    <name type="scientific">marine metagenome</name>
    <dbReference type="NCBI Taxonomy" id="408172"/>
    <lineage>
        <taxon>unclassified sequences</taxon>
        <taxon>metagenomes</taxon>
        <taxon>ecological metagenomes</taxon>
    </lineage>
</organism>
<dbReference type="SUPFAM" id="SSF52540">
    <property type="entry name" value="P-loop containing nucleoside triphosphate hydrolases"/>
    <property type="match status" value="1"/>
</dbReference>
<dbReference type="InterPro" id="IPR000795">
    <property type="entry name" value="T_Tr_GTP-bd_dom"/>
</dbReference>
<dbReference type="AlphaFoldDB" id="A0A383ACZ4"/>
<protein>
    <recommendedName>
        <fullName evidence="1">Tr-type G domain-containing protein</fullName>
    </recommendedName>
</protein>
<name>A0A383ACZ4_9ZZZZ</name>
<feature type="domain" description="Tr-type G" evidence="1">
    <location>
        <begin position="10"/>
        <end position="43"/>
    </location>
</feature>
<evidence type="ECO:0000259" key="1">
    <source>
        <dbReference type="Pfam" id="PF00009"/>
    </source>
</evidence>
<feature type="non-terminal residue" evidence="2">
    <location>
        <position position="45"/>
    </location>
</feature>
<accession>A0A383ACZ4</accession>